<keyword evidence="2 4" id="KW-0378">Hydrolase</keyword>
<dbReference type="PANTHER" id="PTHR31297:SF43">
    <property type="entry name" value="GLUCAN 1,3-BETA-GLUCOSIDASE 3"/>
    <property type="match status" value="1"/>
</dbReference>
<feature type="signal peptide" evidence="5">
    <location>
        <begin position="1"/>
        <end position="18"/>
    </location>
</feature>
<dbReference type="RefSeq" id="XP_037216395.1">
    <property type="nucleotide sequence ID" value="XM_037367001.1"/>
</dbReference>
<dbReference type="Proteomes" id="UP000636479">
    <property type="component" value="Unassembled WGS sequence"/>
</dbReference>
<gene>
    <name evidence="7" type="ORF">MIND_01041400</name>
</gene>
<dbReference type="OrthoDB" id="1887033at2759"/>
<dbReference type="GO" id="GO:0009251">
    <property type="term" value="P:glucan catabolic process"/>
    <property type="evidence" value="ECO:0007669"/>
    <property type="project" value="TreeGrafter"/>
</dbReference>
<dbReference type="InterPro" id="IPR001547">
    <property type="entry name" value="Glyco_hydro_5"/>
</dbReference>
<dbReference type="Pfam" id="PF00150">
    <property type="entry name" value="Cellulase"/>
    <property type="match status" value="1"/>
</dbReference>
<keyword evidence="5" id="KW-0732">Signal</keyword>
<protein>
    <submittedName>
        <fullName evidence="7">Glycoside hydrolase</fullName>
    </submittedName>
</protein>
<dbReference type="GO" id="GO:0005576">
    <property type="term" value="C:extracellular region"/>
    <property type="evidence" value="ECO:0007669"/>
    <property type="project" value="TreeGrafter"/>
</dbReference>
<comment type="caution">
    <text evidence="7">The sequence shown here is derived from an EMBL/GenBank/DDBJ whole genome shotgun (WGS) entry which is preliminary data.</text>
</comment>
<dbReference type="InterPro" id="IPR050386">
    <property type="entry name" value="Glycosyl_hydrolase_5"/>
</dbReference>
<dbReference type="EMBL" id="JACAZF010000009">
    <property type="protein sequence ID" value="KAF7295032.1"/>
    <property type="molecule type" value="Genomic_DNA"/>
</dbReference>
<evidence type="ECO:0000256" key="3">
    <source>
        <dbReference type="ARBA" id="ARBA00023295"/>
    </source>
</evidence>
<feature type="chain" id="PRO_5034247276" evidence="5">
    <location>
        <begin position="19"/>
        <end position="508"/>
    </location>
</feature>
<accession>A0A8H6SB13</accession>
<dbReference type="Gene3D" id="3.20.20.80">
    <property type="entry name" value="Glycosidases"/>
    <property type="match status" value="1"/>
</dbReference>
<dbReference type="AlphaFoldDB" id="A0A8H6SB13"/>
<dbReference type="InterPro" id="IPR017853">
    <property type="entry name" value="GH"/>
</dbReference>
<reference evidence="7" key="1">
    <citation type="submission" date="2020-05" db="EMBL/GenBank/DDBJ databases">
        <title>Mycena genomes resolve the evolution of fungal bioluminescence.</title>
        <authorList>
            <person name="Tsai I.J."/>
        </authorList>
    </citation>
    <scope>NUCLEOTIDE SEQUENCE</scope>
    <source>
        <strain evidence="7">171206Taipei</strain>
    </source>
</reference>
<proteinExistence type="inferred from homology"/>
<comment type="similarity">
    <text evidence="1 4">Belongs to the glycosyl hydrolase 5 (cellulase A) family.</text>
</comment>
<evidence type="ECO:0000313" key="8">
    <source>
        <dbReference type="Proteomes" id="UP000636479"/>
    </source>
</evidence>
<name>A0A8H6SB13_9AGAR</name>
<evidence type="ECO:0000256" key="5">
    <source>
        <dbReference type="SAM" id="SignalP"/>
    </source>
</evidence>
<dbReference type="GeneID" id="59349517"/>
<evidence type="ECO:0000256" key="1">
    <source>
        <dbReference type="ARBA" id="ARBA00005641"/>
    </source>
</evidence>
<sequence>MQLRLLFFLFFLVSSTFSASLSGRDTCNNLKSIPLRDIPVPSFPPFDPDLAQIMRYRKQVSVNLGSWFVLERWMSPSMFTSVSGQSELDVASAFDPSCSRRLLERHWARHMNDSDFAYLASIGVNTVRLPLGYWTLGPEYCKDTPFDSVAPVYRNAWSFLVNAINQAAAHNLGVLIDLHGAVGSQNGQPHSGTSDRRVGLFNSPSNVAKTISVLTYLTQQLSNVSNVVGIQILNEPQDNPKLSDFYTKAITAMRAVSPSAQTLPLYIHDGFNFQKFSKFVAKRSDFVVLDYHSYFVFTSQDANDSAYNLTQKVTRSVQPMLANANLRGNLVVGEWSCALTPRSLSYEKDKEAARRSFCNTQLDVYSSVAAGWSFWSYQLEQCNLDWCFLADVGRILPSDFSQSSDACGLQQTDDDGGLFRRVDHEAHRFSTRRKRQSYDAHQKSQAKGYSDGMDAVRRFCASNSQLGFAEQFVHDQIQALGPDVVAPGTESDYKQGFFQGMEDGRGGQ</sequence>
<evidence type="ECO:0000256" key="4">
    <source>
        <dbReference type="RuleBase" id="RU361153"/>
    </source>
</evidence>
<dbReference type="SUPFAM" id="SSF51445">
    <property type="entry name" value="(Trans)glycosidases"/>
    <property type="match status" value="1"/>
</dbReference>
<evidence type="ECO:0000259" key="6">
    <source>
        <dbReference type="Pfam" id="PF00150"/>
    </source>
</evidence>
<dbReference type="GO" id="GO:0046557">
    <property type="term" value="F:glucan endo-1,6-beta-glucosidase activity"/>
    <property type="evidence" value="ECO:0007669"/>
    <property type="project" value="TreeGrafter"/>
</dbReference>
<evidence type="ECO:0000313" key="7">
    <source>
        <dbReference type="EMBL" id="KAF7295032.1"/>
    </source>
</evidence>
<evidence type="ECO:0000256" key="2">
    <source>
        <dbReference type="ARBA" id="ARBA00022801"/>
    </source>
</evidence>
<dbReference type="GO" id="GO:0009986">
    <property type="term" value="C:cell surface"/>
    <property type="evidence" value="ECO:0007669"/>
    <property type="project" value="TreeGrafter"/>
</dbReference>
<dbReference type="PANTHER" id="PTHR31297">
    <property type="entry name" value="GLUCAN ENDO-1,6-BETA-GLUCOSIDASE B"/>
    <property type="match status" value="1"/>
</dbReference>
<keyword evidence="3 4" id="KW-0326">Glycosidase</keyword>
<keyword evidence="8" id="KW-1185">Reference proteome</keyword>
<feature type="domain" description="Glycoside hydrolase family 5" evidence="6">
    <location>
        <begin position="104"/>
        <end position="377"/>
    </location>
</feature>
<organism evidence="7 8">
    <name type="scientific">Mycena indigotica</name>
    <dbReference type="NCBI Taxonomy" id="2126181"/>
    <lineage>
        <taxon>Eukaryota</taxon>
        <taxon>Fungi</taxon>
        <taxon>Dikarya</taxon>
        <taxon>Basidiomycota</taxon>
        <taxon>Agaricomycotina</taxon>
        <taxon>Agaricomycetes</taxon>
        <taxon>Agaricomycetidae</taxon>
        <taxon>Agaricales</taxon>
        <taxon>Marasmiineae</taxon>
        <taxon>Mycenaceae</taxon>
        <taxon>Mycena</taxon>
    </lineage>
</organism>